<dbReference type="GO" id="GO:0004673">
    <property type="term" value="F:protein histidine kinase activity"/>
    <property type="evidence" value="ECO:0007669"/>
    <property type="project" value="UniProtKB-EC"/>
</dbReference>
<dbReference type="PANTHER" id="PTHR24421">
    <property type="entry name" value="NITRATE/NITRITE SENSOR PROTEIN NARX-RELATED"/>
    <property type="match status" value="1"/>
</dbReference>
<keyword evidence="6" id="KW-1133">Transmembrane helix</keyword>
<evidence type="ECO:0000256" key="1">
    <source>
        <dbReference type="ARBA" id="ARBA00000085"/>
    </source>
</evidence>
<accession>A0A6I2RVL2</accession>
<evidence type="ECO:0000256" key="6">
    <source>
        <dbReference type="SAM" id="Phobius"/>
    </source>
</evidence>
<feature type="transmembrane region" description="Helical" evidence="6">
    <location>
        <begin position="12"/>
        <end position="30"/>
    </location>
</feature>
<sequence length="476" mass="53139">MAEFYRFPQWSLTALVMTVAVCIMLQTLAASYSIRRLTAGWARRMENGMECAVLAVLFLFAALLAQVQYGLYGGFLMPGGYSLVRQAVFLLAAVLGAAAAVGTELIWPFFVIGGAVVLLPLMEEVTGTAYPFFFLTALLYFLLRSIHICLLRRRELYTQISSISIKEAVDGLHTGLLFFRPRGEILLCNRRMDGLARQLTGQPVRSGLEFQRHLEDGELRGGCAREALGDQQVFRLPDASVWSIAAHAIPMGRRTCVLLTADDVTERWDAVTLLARQNEALEQRGRELRHTIEHLQAICEAEEIARSKGRVHDLLGQRISLLLRALRDDQQPDEALLMDFARSLPTALREDNRPSPARRLALLRETFRSMDVSVEIRGALPEDQAVADAFAEIAVECVTNAVRHGYATHVQFHLFHNDCWRMTVTDNGISPAGPIREGGGIGGMRRRMARLGGSMELYTSPRFRIELSVPKEAELK</sequence>
<evidence type="ECO:0000256" key="5">
    <source>
        <dbReference type="ARBA" id="ARBA00023012"/>
    </source>
</evidence>
<dbReference type="GO" id="GO:0000160">
    <property type="term" value="P:phosphorelay signal transduction system"/>
    <property type="evidence" value="ECO:0007669"/>
    <property type="project" value="UniProtKB-KW"/>
</dbReference>
<dbReference type="AlphaFoldDB" id="A0A6I2RVL2"/>
<evidence type="ECO:0000313" key="8">
    <source>
        <dbReference type="Proteomes" id="UP000429811"/>
    </source>
</evidence>
<dbReference type="EMBL" id="WKPO01000059">
    <property type="protein sequence ID" value="MSB51169.1"/>
    <property type="molecule type" value="Genomic_DNA"/>
</dbReference>
<feature type="transmembrane region" description="Helical" evidence="6">
    <location>
        <begin position="51"/>
        <end position="71"/>
    </location>
</feature>
<evidence type="ECO:0000256" key="3">
    <source>
        <dbReference type="ARBA" id="ARBA00022679"/>
    </source>
</evidence>
<dbReference type="PANTHER" id="PTHR24421:SF10">
    <property type="entry name" value="NITRATE_NITRITE SENSOR PROTEIN NARQ"/>
    <property type="match status" value="1"/>
</dbReference>
<feature type="transmembrane region" description="Helical" evidence="6">
    <location>
        <begin position="83"/>
        <end position="100"/>
    </location>
</feature>
<dbReference type="Proteomes" id="UP000429811">
    <property type="component" value="Unassembled WGS sequence"/>
</dbReference>
<evidence type="ECO:0000313" key="7">
    <source>
        <dbReference type="EMBL" id="MSB51169.1"/>
    </source>
</evidence>
<reference evidence="7 8" key="1">
    <citation type="journal article" date="2019" name="Nat. Med.">
        <title>A library of human gut bacterial isolates paired with longitudinal multiomics data enables mechanistic microbiome research.</title>
        <authorList>
            <person name="Poyet M."/>
            <person name="Groussin M."/>
            <person name="Gibbons S.M."/>
            <person name="Avila-Pacheco J."/>
            <person name="Jiang X."/>
            <person name="Kearney S.M."/>
            <person name="Perrotta A.R."/>
            <person name="Berdy B."/>
            <person name="Zhao S."/>
            <person name="Lieberman T.D."/>
            <person name="Swanson P.K."/>
            <person name="Smith M."/>
            <person name="Roesemann S."/>
            <person name="Alexander J.E."/>
            <person name="Rich S.A."/>
            <person name="Livny J."/>
            <person name="Vlamakis H."/>
            <person name="Clish C."/>
            <person name="Bullock K."/>
            <person name="Deik A."/>
            <person name="Scott J."/>
            <person name="Pierce K.A."/>
            <person name="Xavier R.J."/>
            <person name="Alm E.J."/>
        </authorList>
    </citation>
    <scope>NUCLEOTIDE SEQUENCE [LARGE SCALE GENOMIC DNA]</scope>
    <source>
        <strain evidence="7 8">BIOML-A5</strain>
    </source>
</reference>
<evidence type="ECO:0000256" key="2">
    <source>
        <dbReference type="ARBA" id="ARBA00012438"/>
    </source>
</evidence>
<dbReference type="EC" id="2.7.13.3" evidence="2"/>
<dbReference type="Gene3D" id="3.30.565.10">
    <property type="entry name" value="Histidine kinase-like ATPase, C-terminal domain"/>
    <property type="match status" value="1"/>
</dbReference>
<comment type="catalytic activity">
    <reaction evidence="1">
        <text>ATP + protein L-histidine = ADP + protein N-phospho-L-histidine.</text>
        <dbReference type="EC" id="2.7.13.3"/>
    </reaction>
</comment>
<organism evidence="7 8">
    <name type="scientific">Flavonifractor plautii</name>
    <name type="common">Fusobacterium plautii</name>
    <dbReference type="NCBI Taxonomy" id="292800"/>
    <lineage>
        <taxon>Bacteria</taxon>
        <taxon>Bacillati</taxon>
        <taxon>Bacillota</taxon>
        <taxon>Clostridia</taxon>
        <taxon>Eubacteriales</taxon>
        <taxon>Oscillospiraceae</taxon>
        <taxon>Flavonifractor</taxon>
    </lineage>
</organism>
<keyword evidence="6" id="KW-0472">Membrane</keyword>
<keyword evidence="3" id="KW-0808">Transferase</keyword>
<protein>
    <recommendedName>
        <fullName evidence="2">histidine kinase</fullName>
        <ecNumber evidence="2">2.7.13.3</ecNumber>
    </recommendedName>
</protein>
<dbReference type="SUPFAM" id="SSF55874">
    <property type="entry name" value="ATPase domain of HSP90 chaperone/DNA topoisomerase II/histidine kinase"/>
    <property type="match status" value="1"/>
</dbReference>
<keyword evidence="4" id="KW-0418">Kinase</keyword>
<evidence type="ECO:0000256" key="4">
    <source>
        <dbReference type="ARBA" id="ARBA00022777"/>
    </source>
</evidence>
<dbReference type="InterPro" id="IPR036890">
    <property type="entry name" value="HATPase_C_sf"/>
</dbReference>
<comment type="caution">
    <text evidence="7">The sequence shown here is derived from an EMBL/GenBank/DDBJ whole genome shotgun (WGS) entry which is preliminary data.</text>
</comment>
<name>A0A6I2RVL2_FLAPL</name>
<gene>
    <name evidence="7" type="ORF">GKE90_21200</name>
</gene>
<dbReference type="InterPro" id="IPR050482">
    <property type="entry name" value="Sensor_HK_TwoCompSys"/>
</dbReference>
<keyword evidence="6" id="KW-0812">Transmembrane</keyword>
<feature type="transmembrane region" description="Helical" evidence="6">
    <location>
        <begin position="128"/>
        <end position="151"/>
    </location>
</feature>
<proteinExistence type="predicted"/>
<keyword evidence="5" id="KW-0902">Two-component regulatory system</keyword>
<dbReference type="RefSeq" id="WP_154251033.1">
    <property type="nucleotide sequence ID" value="NZ_JADMVZ010000067.1"/>
</dbReference>